<keyword evidence="1" id="KW-0472">Membrane</keyword>
<keyword evidence="1" id="KW-0812">Transmembrane</keyword>
<sequence>MKRKEKLITLAAECGSISECPYCDFKLEKIPKRKSKCKSCKKPIYPRKEPLSNEYKLYREGDLFLLDELMAFSEGTWDDWYKYNKGILDARKELAVNWKVDETEVPIPDARWRKLNNDLVTSTQEQDWDKLNLTYSDMLYRVSIEDSSAKTPVNELVAGLMVTGYYKKNYLGEYGSNGPQTSRIALLTTDPDEVYDLIKDTQTAQSCCAMMNISLETIIKRYKAQLIRDNETREEIQQSNGEYKVTLEVDLEPIQKALKTEPKKNKSSNLWIIVIVLVVLGALALQG</sequence>
<feature type="transmembrane region" description="Helical" evidence="1">
    <location>
        <begin position="268"/>
        <end position="285"/>
    </location>
</feature>
<dbReference type="EMBL" id="RXNU01000003">
    <property type="protein sequence ID" value="RTR39818.1"/>
    <property type="molecule type" value="Genomic_DNA"/>
</dbReference>
<evidence type="ECO:0000256" key="1">
    <source>
        <dbReference type="SAM" id="Phobius"/>
    </source>
</evidence>
<organism evidence="2 3">
    <name type="scientific">Shewanella canadensis</name>
    <dbReference type="NCBI Taxonomy" id="271096"/>
    <lineage>
        <taxon>Bacteria</taxon>
        <taxon>Pseudomonadati</taxon>
        <taxon>Pseudomonadota</taxon>
        <taxon>Gammaproteobacteria</taxon>
        <taxon>Alteromonadales</taxon>
        <taxon>Shewanellaceae</taxon>
        <taxon>Shewanella</taxon>
    </lineage>
</organism>
<accession>A0A431WWK6</accession>
<dbReference type="RefSeq" id="WP_126519823.1">
    <property type="nucleotide sequence ID" value="NZ_RXNU01000003.1"/>
</dbReference>
<dbReference type="OrthoDB" id="7060568at2"/>
<protein>
    <submittedName>
        <fullName evidence="2">Uncharacterized protein</fullName>
    </submittedName>
</protein>
<proteinExistence type="predicted"/>
<evidence type="ECO:0000313" key="3">
    <source>
        <dbReference type="Proteomes" id="UP000267448"/>
    </source>
</evidence>
<comment type="caution">
    <text evidence="2">The sequence shown here is derived from an EMBL/GenBank/DDBJ whole genome shotgun (WGS) entry which is preliminary data.</text>
</comment>
<dbReference type="AlphaFoldDB" id="A0A431WWK6"/>
<gene>
    <name evidence="2" type="ORF">EKG38_08510</name>
</gene>
<name>A0A431WWK6_9GAMM</name>
<keyword evidence="3" id="KW-1185">Reference proteome</keyword>
<keyword evidence="1" id="KW-1133">Transmembrane helix</keyword>
<dbReference type="Proteomes" id="UP000267448">
    <property type="component" value="Unassembled WGS sequence"/>
</dbReference>
<evidence type="ECO:0000313" key="2">
    <source>
        <dbReference type="EMBL" id="RTR39818.1"/>
    </source>
</evidence>
<reference evidence="2 3" key="1">
    <citation type="submission" date="2018-12" db="EMBL/GenBank/DDBJ databases">
        <authorList>
            <person name="Yu L."/>
        </authorList>
    </citation>
    <scope>NUCLEOTIDE SEQUENCE [LARGE SCALE GENOMIC DNA]</scope>
    <source>
        <strain evidence="2 3">HAW-EB2</strain>
    </source>
</reference>